<name>A0A2R2V0V4_9CAUD</name>
<protein>
    <submittedName>
        <fullName evidence="2">M15A domain-containing protein</fullName>
    </submittedName>
</protein>
<dbReference type="EMBL" id="KY744566">
    <property type="protein sequence ID" value="ARB10968.1"/>
    <property type="molecule type" value="Genomic_DNA"/>
</dbReference>
<dbReference type="Pfam" id="PF08291">
    <property type="entry name" value="Peptidase_M15_3"/>
    <property type="match status" value="1"/>
</dbReference>
<dbReference type="InterPro" id="IPR009045">
    <property type="entry name" value="Zn_M74/Hedgehog-like"/>
</dbReference>
<evidence type="ECO:0000313" key="2">
    <source>
        <dbReference type="EMBL" id="ARB10968.1"/>
    </source>
</evidence>
<evidence type="ECO:0000313" key="3">
    <source>
        <dbReference type="Proteomes" id="UP000244377"/>
    </source>
</evidence>
<feature type="domain" description="Peptidase M15A C-terminal" evidence="1">
    <location>
        <begin position="3"/>
        <end position="105"/>
    </location>
</feature>
<reference evidence="2 3" key="1">
    <citation type="submission" date="2017-03" db="EMBL/GenBank/DDBJ databases">
        <authorList>
            <person name="Afonso C.L."/>
            <person name="Miller P.J."/>
            <person name="Scott M.A."/>
            <person name="Spackman E."/>
            <person name="Goraichik I."/>
            <person name="Dimitrov K.M."/>
            <person name="Suarez D.L."/>
            <person name="Swayne D.E."/>
        </authorList>
    </citation>
    <scope>NUCLEOTIDE SEQUENCE [LARGE SCALE GENOMIC DNA]</scope>
</reference>
<gene>
    <name evidence="2" type="ORF">POP72_052</name>
</gene>
<evidence type="ECO:0000259" key="1">
    <source>
        <dbReference type="Pfam" id="PF08291"/>
    </source>
</evidence>
<dbReference type="Proteomes" id="UP000244377">
    <property type="component" value="Genome"/>
</dbReference>
<sequence length="115" mass="12634">MNKYFKRKEFACKCGCGSATVDAQLLEIITDVREHFGKPTSITSGHRCYSHNSKVGGAKNSVHLTGRAADIKVSGVSPSEVHSYLIKKYPDTLGIGKYANFTHVDTRDGKSRWNG</sequence>
<dbReference type="SUPFAM" id="SSF55166">
    <property type="entry name" value="Hedgehog/DD-peptidase"/>
    <property type="match status" value="1"/>
</dbReference>
<accession>A0A2R2V0V4</accession>
<organism evidence="2 3">
    <name type="scientific">Pectobacterium phage POP72</name>
    <dbReference type="NCBI Taxonomy" id="1965269"/>
    <lineage>
        <taxon>Viruses</taxon>
        <taxon>Duplodnaviria</taxon>
        <taxon>Heunggongvirae</taxon>
        <taxon>Uroviricota</taxon>
        <taxon>Caudoviricetes</taxon>
        <taxon>Autographivirales</taxon>
        <taxon>Autosignataviridae</taxon>
        <taxon>Molineuxvirinae</taxon>
        <taxon>Axomammavirus</taxon>
        <taxon>Axomammavirus PP1</taxon>
    </lineage>
</organism>
<dbReference type="Gene3D" id="3.30.1380.10">
    <property type="match status" value="1"/>
</dbReference>
<dbReference type="InterPro" id="IPR013230">
    <property type="entry name" value="Peptidase_M15A_C"/>
</dbReference>
<proteinExistence type="predicted"/>